<name>A0A1I1ZX55_9BACI</name>
<dbReference type="PANTHER" id="PTHR43105:SF14">
    <property type="entry name" value="FORMATE DEHYDROGENASE H"/>
    <property type="match status" value="1"/>
</dbReference>
<dbReference type="Pfam" id="PF10588">
    <property type="entry name" value="NADH-G_4Fe-4S_3"/>
    <property type="match status" value="1"/>
</dbReference>
<keyword evidence="6" id="KW-0001">2Fe-2S</keyword>
<dbReference type="FunFam" id="3.30.70.20:FF:000032">
    <property type="entry name" value="Formate dehydrogenase, alpha subunit"/>
    <property type="match status" value="1"/>
</dbReference>
<keyword evidence="10" id="KW-0408">Iron</keyword>
<keyword evidence="7" id="KW-0479">Metal-binding</keyword>
<evidence type="ECO:0000313" key="17">
    <source>
        <dbReference type="EMBL" id="SFE36216.1"/>
    </source>
</evidence>
<keyword evidence="4" id="KW-0004">4Fe-4S</keyword>
<dbReference type="SUPFAM" id="SSF53706">
    <property type="entry name" value="Formate dehydrogenase/DMSO reductase, domains 1-3"/>
    <property type="match status" value="1"/>
</dbReference>
<dbReference type="PIRSF" id="PIRSF036643">
    <property type="entry name" value="FDH_alpha"/>
    <property type="match status" value="1"/>
</dbReference>
<dbReference type="FunFam" id="3.10.20.740:FF:000003">
    <property type="entry name" value="Formate dehydrogenase subunit alpha"/>
    <property type="match status" value="1"/>
</dbReference>
<dbReference type="Pfam" id="PF12838">
    <property type="entry name" value="Fer4_7"/>
    <property type="match status" value="1"/>
</dbReference>
<dbReference type="GO" id="GO:0046872">
    <property type="term" value="F:metal ion binding"/>
    <property type="evidence" value="ECO:0007669"/>
    <property type="project" value="UniProtKB-KW"/>
</dbReference>
<dbReference type="SUPFAM" id="SSF50692">
    <property type="entry name" value="ADC-like"/>
    <property type="match status" value="1"/>
</dbReference>
<dbReference type="RefSeq" id="WP_091656892.1">
    <property type="nucleotide sequence ID" value="NZ_FONT01000001.1"/>
</dbReference>
<dbReference type="GO" id="GO:0003954">
    <property type="term" value="F:NADH dehydrogenase activity"/>
    <property type="evidence" value="ECO:0007669"/>
    <property type="project" value="TreeGrafter"/>
</dbReference>
<evidence type="ECO:0000259" key="15">
    <source>
        <dbReference type="PROSITE" id="PS51669"/>
    </source>
</evidence>
<dbReference type="PROSITE" id="PS00198">
    <property type="entry name" value="4FE4S_FER_1"/>
    <property type="match status" value="1"/>
</dbReference>
<dbReference type="InterPro" id="IPR019574">
    <property type="entry name" value="NADH_UbQ_OxRdtase_Gsu_4Fe4S-bd"/>
</dbReference>
<dbReference type="Gene3D" id="2.40.40.20">
    <property type="match status" value="1"/>
</dbReference>
<evidence type="ECO:0000256" key="12">
    <source>
        <dbReference type="ARBA" id="ARBA00034078"/>
    </source>
</evidence>
<accession>A0A1I1ZX55</accession>
<dbReference type="STRING" id="930128.SAMN05192532_101502"/>
<dbReference type="GO" id="GO:0022904">
    <property type="term" value="P:respiratory electron transport chain"/>
    <property type="evidence" value="ECO:0007669"/>
    <property type="project" value="TreeGrafter"/>
</dbReference>
<organism evidence="17 18">
    <name type="scientific">Alteribacillus iranensis</name>
    <dbReference type="NCBI Taxonomy" id="930128"/>
    <lineage>
        <taxon>Bacteria</taxon>
        <taxon>Bacillati</taxon>
        <taxon>Bacillota</taxon>
        <taxon>Bacilli</taxon>
        <taxon>Bacillales</taxon>
        <taxon>Bacillaceae</taxon>
        <taxon>Alteribacillus</taxon>
    </lineage>
</organism>
<keyword evidence="11" id="KW-0411">Iron-sulfur</keyword>
<dbReference type="InterPro" id="IPR050123">
    <property type="entry name" value="Prok_molybdopt-oxidoreductase"/>
</dbReference>
<dbReference type="GO" id="GO:0015942">
    <property type="term" value="P:formate metabolic process"/>
    <property type="evidence" value="ECO:0007669"/>
    <property type="project" value="InterPro"/>
</dbReference>
<dbReference type="SMART" id="SM00929">
    <property type="entry name" value="NADH-G_4Fe-4S_3"/>
    <property type="match status" value="1"/>
</dbReference>
<evidence type="ECO:0000256" key="8">
    <source>
        <dbReference type="ARBA" id="ARBA00022737"/>
    </source>
</evidence>
<feature type="domain" description="4Fe-4S His(Cys)3-ligated-type" evidence="16">
    <location>
        <begin position="79"/>
        <end position="119"/>
    </location>
</feature>
<dbReference type="NCBIfam" id="TIGR01591">
    <property type="entry name" value="Fdh-alpha"/>
    <property type="match status" value="1"/>
</dbReference>
<dbReference type="Gene3D" id="3.40.50.740">
    <property type="match status" value="1"/>
</dbReference>
<dbReference type="PANTHER" id="PTHR43105">
    <property type="entry name" value="RESPIRATORY NITRATE REDUCTASE"/>
    <property type="match status" value="1"/>
</dbReference>
<dbReference type="GO" id="GO:0016020">
    <property type="term" value="C:membrane"/>
    <property type="evidence" value="ECO:0007669"/>
    <property type="project" value="TreeGrafter"/>
</dbReference>
<evidence type="ECO:0000259" key="16">
    <source>
        <dbReference type="PROSITE" id="PS51839"/>
    </source>
</evidence>
<gene>
    <name evidence="17" type="ORF">SAMN05192532_101502</name>
</gene>
<comment type="cofactor">
    <cofactor evidence="1">
        <name>Mo-bis(molybdopterin guanine dinucleotide)</name>
        <dbReference type="ChEBI" id="CHEBI:60539"/>
    </cofactor>
</comment>
<evidence type="ECO:0000256" key="10">
    <source>
        <dbReference type="ARBA" id="ARBA00023004"/>
    </source>
</evidence>
<dbReference type="OrthoDB" id="9805142at2"/>
<dbReference type="InterPro" id="IPR006656">
    <property type="entry name" value="Mopterin_OxRdtase"/>
</dbReference>
<dbReference type="AlphaFoldDB" id="A0A1I1ZX55"/>
<dbReference type="PROSITE" id="PS51669">
    <property type="entry name" value="4FE4S_MOW_BIS_MGD"/>
    <property type="match status" value="1"/>
</dbReference>
<dbReference type="GO" id="GO:0043546">
    <property type="term" value="F:molybdopterin cofactor binding"/>
    <property type="evidence" value="ECO:0007669"/>
    <property type="project" value="InterPro"/>
</dbReference>
<dbReference type="PROSITE" id="PS51085">
    <property type="entry name" value="2FE2S_FER_2"/>
    <property type="match status" value="1"/>
</dbReference>
<proteinExistence type="inferred from homology"/>
<dbReference type="SMART" id="SM00926">
    <property type="entry name" value="Molybdop_Fe4S4"/>
    <property type="match status" value="1"/>
</dbReference>
<dbReference type="Gene3D" id="3.10.20.740">
    <property type="match status" value="1"/>
</dbReference>
<dbReference type="InterPro" id="IPR001041">
    <property type="entry name" value="2Fe-2S_ferredoxin-type"/>
</dbReference>
<sequence>MSDQLSAIVNGEKVTAKSNQKILELLDDHGNEVPNVCYHPSLGPIETCDTCIVEVNGEMVRACSTEMKDGDRINTLSPHVKEAQVIAMDRILYNHELYCTVCDYNNGACEVHNTVRDMKINHQSIPFETKPYEKDMSHPFYRYDPDQCILCGRCVEACQDVQVTETLTIDWERERPRVIWDDDVPINESSCVSCGHCSTVCPCNAMMEKSMLGEAGYMTGLSEETLRPMIEVTKDVETGYGSILTVSEMEAAMRDNRINKTKTVCTYCGVGCSFDVWTKGRDILKVEPQVEAPANGISTCVKGKFGWDYVNSEERLTKPLIRKGEEFHEASWEEALQLIKEKFMEIKERDGANALSFISSSKCTNEESYLMQKLARAVVGTNNVDNCSRYCQTPATMGLFRTVGHGGDAGSIKDIEMSELVIVIGSNTAESHPVLATRVKSSHKLRGQKLIVSDLRKHEMAERSDLFIRPKPGTDLVWLSAVTKYLADNGWIDEEFLRNRVNGLEEYRESLEKYTLEEAERITGVSKAELIKTAEMIRDAKTTCVLWAMGVTQHSGGSDTSTAISNLLLMTGNYGKPGAGAYPLRGHNNVQGASDFGSMPDRMPGYELVADEEVREKYKNGWGVDLPSEKGWNNHEMVDAVHEGKLKAMYLKGEDMGIVDSNINYVRAAFEKLEFFVVQDLFLTETAKFADVVLPASPSLEKEGTFTNTERRIQRLYQVLEPLGGSKPDWRIIQEVANTLGANWNYEHPSDIMAEAAGLADLFAGVSYERLEGYDSLQWPVEPDGTDTPLLFTEEFPFDDGKAKLFPVDWTKPLEYEKEYDIHVNNGRLLEHFHEGNMTYKSKGITSKTPRVFVEVSPELAKERGVTDGTLVRLESPYGAVRMKCLVTDRVRGKEVYIPMNDNNAGAVNLLTSSYADKDTDTPAYKEVSVRMEVLEKTGESPLPRINHRYGNPQPQIGVQVKRKWKREDYDFPGNLVKKGAAAHGQKN</sequence>
<dbReference type="Gene3D" id="3.30.70.20">
    <property type="match status" value="1"/>
</dbReference>
<dbReference type="Pfam" id="PF00384">
    <property type="entry name" value="Molybdopterin"/>
    <property type="match status" value="1"/>
</dbReference>
<dbReference type="InterPro" id="IPR017900">
    <property type="entry name" value="4Fe4S_Fe_S_CS"/>
</dbReference>
<dbReference type="Pfam" id="PF01568">
    <property type="entry name" value="Molydop_binding"/>
    <property type="match status" value="1"/>
</dbReference>
<evidence type="ECO:0000256" key="5">
    <source>
        <dbReference type="ARBA" id="ARBA00022505"/>
    </source>
</evidence>
<dbReference type="PROSITE" id="PS51839">
    <property type="entry name" value="4FE4S_HC3"/>
    <property type="match status" value="1"/>
</dbReference>
<dbReference type="Pfam" id="PF13510">
    <property type="entry name" value="Fer2_4"/>
    <property type="match status" value="1"/>
</dbReference>
<dbReference type="InterPro" id="IPR036010">
    <property type="entry name" value="2Fe-2S_ferredoxin-like_sf"/>
</dbReference>
<dbReference type="FunFam" id="2.20.25.90:FF:000001">
    <property type="entry name" value="Formate dehydrogenase subunit alpha"/>
    <property type="match status" value="1"/>
</dbReference>
<dbReference type="Gene3D" id="2.20.25.90">
    <property type="entry name" value="ADC-like domains"/>
    <property type="match status" value="1"/>
</dbReference>
<dbReference type="EMBL" id="FONT01000001">
    <property type="protein sequence ID" value="SFE36216.1"/>
    <property type="molecule type" value="Genomic_DNA"/>
</dbReference>
<keyword evidence="18" id="KW-1185">Reference proteome</keyword>
<dbReference type="GO" id="GO:0008863">
    <property type="term" value="F:formate dehydrogenase (NAD+) activity"/>
    <property type="evidence" value="ECO:0007669"/>
    <property type="project" value="InterPro"/>
</dbReference>
<evidence type="ECO:0000313" key="18">
    <source>
        <dbReference type="Proteomes" id="UP000199516"/>
    </source>
</evidence>
<evidence type="ECO:0000256" key="6">
    <source>
        <dbReference type="ARBA" id="ARBA00022714"/>
    </source>
</evidence>
<reference evidence="17 18" key="1">
    <citation type="submission" date="2016-10" db="EMBL/GenBank/DDBJ databases">
        <authorList>
            <person name="de Groot N.N."/>
        </authorList>
    </citation>
    <scope>NUCLEOTIDE SEQUENCE [LARGE SCALE GENOMIC DNA]</scope>
    <source>
        <strain evidence="17 18">DSM 23995</strain>
    </source>
</reference>
<dbReference type="FunFam" id="3.40.228.10:FF:000002">
    <property type="entry name" value="Formate dehydrogenase subunit alpha"/>
    <property type="match status" value="1"/>
</dbReference>
<comment type="cofactor">
    <cofactor evidence="12">
        <name>[2Fe-2S] cluster</name>
        <dbReference type="ChEBI" id="CHEBI:190135"/>
    </cofactor>
</comment>
<evidence type="ECO:0000256" key="1">
    <source>
        <dbReference type="ARBA" id="ARBA00001942"/>
    </source>
</evidence>
<dbReference type="SUPFAM" id="SSF54292">
    <property type="entry name" value="2Fe-2S ferredoxin-like"/>
    <property type="match status" value="1"/>
</dbReference>
<dbReference type="Gene3D" id="3.40.228.10">
    <property type="entry name" value="Dimethylsulfoxide Reductase, domain 2"/>
    <property type="match status" value="1"/>
</dbReference>
<dbReference type="InterPro" id="IPR009010">
    <property type="entry name" value="Asp_de-COase-like_dom_sf"/>
</dbReference>
<dbReference type="InterPro" id="IPR006657">
    <property type="entry name" value="MoPterin_dinucl-bd_dom"/>
</dbReference>
<dbReference type="Pfam" id="PF04879">
    <property type="entry name" value="Molybdop_Fe4S4"/>
    <property type="match status" value="1"/>
</dbReference>
<evidence type="ECO:0000256" key="11">
    <source>
        <dbReference type="ARBA" id="ARBA00023014"/>
    </source>
</evidence>
<dbReference type="GO" id="GO:0051537">
    <property type="term" value="F:2 iron, 2 sulfur cluster binding"/>
    <property type="evidence" value="ECO:0007669"/>
    <property type="project" value="UniProtKB-KW"/>
</dbReference>
<evidence type="ECO:0000259" key="14">
    <source>
        <dbReference type="PROSITE" id="PS51379"/>
    </source>
</evidence>
<dbReference type="GO" id="GO:0051539">
    <property type="term" value="F:4 iron, 4 sulfur cluster binding"/>
    <property type="evidence" value="ECO:0007669"/>
    <property type="project" value="UniProtKB-KW"/>
</dbReference>
<dbReference type="FunFam" id="2.40.40.20:FF:000005">
    <property type="entry name" value="Periplasmic nitrate reductase"/>
    <property type="match status" value="1"/>
</dbReference>
<feature type="domain" description="4Fe-4S Mo/W bis-MGD-type" evidence="15">
    <location>
        <begin position="258"/>
        <end position="314"/>
    </location>
</feature>
<evidence type="ECO:0000256" key="4">
    <source>
        <dbReference type="ARBA" id="ARBA00022485"/>
    </source>
</evidence>
<evidence type="ECO:0000256" key="9">
    <source>
        <dbReference type="ARBA" id="ARBA00023002"/>
    </source>
</evidence>
<comment type="cofactor">
    <cofactor evidence="2">
        <name>[4Fe-4S] cluster</name>
        <dbReference type="ChEBI" id="CHEBI:49883"/>
    </cofactor>
</comment>
<dbReference type="InterPro" id="IPR041924">
    <property type="entry name" value="Formate_Dh-H_N"/>
</dbReference>
<dbReference type="CDD" id="cd02753">
    <property type="entry name" value="MopB_Formate-Dh-H"/>
    <property type="match status" value="1"/>
</dbReference>
<keyword evidence="8" id="KW-0677">Repeat</keyword>
<dbReference type="InterPro" id="IPR006963">
    <property type="entry name" value="Mopterin_OxRdtase_4Fe-4S_dom"/>
</dbReference>
<dbReference type="Proteomes" id="UP000199516">
    <property type="component" value="Unassembled WGS sequence"/>
</dbReference>
<dbReference type="PROSITE" id="PS51379">
    <property type="entry name" value="4FE4S_FER_2"/>
    <property type="match status" value="2"/>
</dbReference>
<evidence type="ECO:0000256" key="2">
    <source>
        <dbReference type="ARBA" id="ARBA00001966"/>
    </source>
</evidence>
<protein>
    <submittedName>
        <fullName evidence="17">Formate dehydrogenase major subunit</fullName>
    </submittedName>
</protein>
<dbReference type="SUPFAM" id="SSF54862">
    <property type="entry name" value="4Fe-4S ferredoxins"/>
    <property type="match status" value="1"/>
</dbReference>
<dbReference type="InterPro" id="IPR017896">
    <property type="entry name" value="4Fe4S_Fe-S-bd"/>
</dbReference>
<evidence type="ECO:0000259" key="13">
    <source>
        <dbReference type="PROSITE" id="PS51085"/>
    </source>
</evidence>
<feature type="domain" description="2Fe-2S ferredoxin-type" evidence="13">
    <location>
        <begin position="3"/>
        <end position="79"/>
    </location>
</feature>
<feature type="domain" description="4Fe-4S ferredoxin-type" evidence="14">
    <location>
        <begin position="182"/>
        <end position="211"/>
    </location>
</feature>
<keyword evidence="5" id="KW-0500">Molybdenum</keyword>
<evidence type="ECO:0000256" key="3">
    <source>
        <dbReference type="ARBA" id="ARBA00007023"/>
    </source>
</evidence>
<evidence type="ECO:0000256" key="7">
    <source>
        <dbReference type="ARBA" id="ARBA00022723"/>
    </source>
</evidence>
<feature type="domain" description="4Fe-4S ferredoxin-type" evidence="14">
    <location>
        <begin position="139"/>
        <end position="170"/>
    </location>
</feature>
<dbReference type="InterPro" id="IPR006478">
    <property type="entry name" value="Formate_DH_asu"/>
</dbReference>
<keyword evidence="9" id="KW-0560">Oxidoreductase</keyword>
<comment type="similarity">
    <text evidence="3">In the C-terminal section; belongs to the prokaryotic molybdopterin-containing oxidoreductase family.</text>
</comment>